<dbReference type="PANTHER" id="PTHR47225:SF1">
    <property type="entry name" value="EF-HAND CALCIUM-BINDING DOMAIN-CONTAINING PROTEIN 12"/>
    <property type="match status" value="1"/>
</dbReference>
<keyword evidence="4" id="KW-1185">Reference proteome</keyword>
<feature type="region of interest" description="Disordered" evidence="1">
    <location>
        <begin position="50"/>
        <end position="72"/>
    </location>
</feature>
<evidence type="ECO:0000256" key="1">
    <source>
        <dbReference type="SAM" id="MobiDB-lite"/>
    </source>
</evidence>
<evidence type="ECO:0000313" key="4">
    <source>
        <dbReference type="Proteomes" id="UP000053661"/>
    </source>
</evidence>
<evidence type="ECO:0000256" key="2">
    <source>
        <dbReference type="SAM" id="Phobius"/>
    </source>
</evidence>
<dbReference type="AlphaFoldDB" id="A0A093D5C6"/>
<sequence length="440" mass="50745">WIQARRQFRTELESLGDIETWLKKKFTLSSQEERCWERIKSRRADRRAAAKSAVTDSLEHSPPKSSQPQKKRAIPLVCAPYPQALVTLHNLLHKKQLRMVNIFKKAGMDGKKIKRKDFIKVIKETKVPISDKDLEDMVIFLTSSKPGNFTTLKDLAECQKQWLEMRKGQSQDTKTAQFQKATCKTATCSPSAGDTDETKPDASTKPKRKLTHLEVPPVNTEPERRHLSYDEMEEAGKLFRERRRWEKNKDSPIEQKEKCRMVRSGDGPIDEHCLPSTLEADLGELVNQYRRKTVTSYLNCTKLCKDRDIHITERTLQRALLHPGDRIIKEGEDVRKIRQPGGYYGAGLADDASSPASGSQAKEVKDSAMAQNFFSVKRAILSSVIFLFLFFPSLFFHRHLQKNKMQKSDNQFWPGHLLDKLYLYFPEKRHDRAHALFSCV</sequence>
<dbReference type="Proteomes" id="UP000053661">
    <property type="component" value="Unassembled WGS sequence"/>
</dbReference>
<proteinExistence type="predicted"/>
<feature type="transmembrane region" description="Helical" evidence="2">
    <location>
        <begin position="379"/>
        <end position="397"/>
    </location>
</feature>
<keyword evidence="2" id="KW-0472">Membrane</keyword>
<reference evidence="3 4" key="1">
    <citation type="submission" date="2014-04" db="EMBL/GenBank/DDBJ databases">
        <title>Genome evolution of avian class.</title>
        <authorList>
            <person name="Zhang G."/>
            <person name="Li C."/>
        </authorList>
    </citation>
    <scope>NUCLEOTIDE SEQUENCE [LARGE SCALE GENOMIC DNA]</scope>
    <source>
        <strain evidence="3">BGI_N340</strain>
    </source>
</reference>
<feature type="region of interest" description="Disordered" evidence="1">
    <location>
        <begin position="184"/>
        <end position="210"/>
    </location>
</feature>
<protein>
    <submittedName>
        <fullName evidence="3">EF-hand calcium-binding domain-containing protein 12</fullName>
    </submittedName>
</protein>
<keyword evidence="2" id="KW-1133">Transmembrane helix</keyword>
<name>A0A093D5C6_TAUER</name>
<feature type="non-terminal residue" evidence="3">
    <location>
        <position position="1"/>
    </location>
</feature>
<dbReference type="InterPro" id="IPR042847">
    <property type="entry name" value="EFC12"/>
</dbReference>
<evidence type="ECO:0000313" key="3">
    <source>
        <dbReference type="EMBL" id="KFV19777.1"/>
    </source>
</evidence>
<keyword evidence="2" id="KW-0812">Transmembrane</keyword>
<dbReference type="PANTHER" id="PTHR47225">
    <property type="entry name" value="EF-HAND CALCIUM-BINDING DOMAIN-CONTAINING PROTEIN 12"/>
    <property type="match status" value="1"/>
</dbReference>
<accession>A0A093D5C6</accession>
<feature type="non-terminal residue" evidence="3">
    <location>
        <position position="440"/>
    </location>
</feature>
<dbReference type="EMBL" id="KL473504">
    <property type="protein sequence ID" value="KFV19777.1"/>
    <property type="molecule type" value="Genomic_DNA"/>
</dbReference>
<gene>
    <name evidence="3" type="ORF">N340_04563</name>
</gene>
<organism evidence="3 4">
    <name type="scientific">Tauraco erythrolophus</name>
    <name type="common">Red-crested turaco</name>
    <dbReference type="NCBI Taxonomy" id="121530"/>
    <lineage>
        <taxon>Eukaryota</taxon>
        <taxon>Metazoa</taxon>
        <taxon>Chordata</taxon>
        <taxon>Craniata</taxon>
        <taxon>Vertebrata</taxon>
        <taxon>Euteleostomi</taxon>
        <taxon>Archelosauria</taxon>
        <taxon>Archosauria</taxon>
        <taxon>Dinosauria</taxon>
        <taxon>Saurischia</taxon>
        <taxon>Theropoda</taxon>
        <taxon>Coelurosauria</taxon>
        <taxon>Aves</taxon>
        <taxon>Neognathae</taxon>
        <taxon>Neoaves</taxon>
        <taxon>Otidimorphae</taxon>
        <taxon>Musophagiformes</taxon>
        <taxon>Musophagidae</taxon>
        <taxon>Tauraco</taxon>
    </lineage>
</organism>